<dbReference type="RefSeq" id="WP_311401987.1">
    <property type="nucleotide sequence ID" value="NZ_JAVRBG010000009.1"/>
</dbReference>
<sequence>MNNKEARIVEFILDMDVYGNKMKKQELSISKRILENDWSNLGKRFERFTEKGGGKLVGFSQSPMIINNLQEINILLSKDENDYSISNYLDLIIEEFENLKQNETISVKDKVNGNETLIVQNEERLNQISFDVEMISSELTFDKQKLSNFNYQLENLNEDLRKNKGASKVQKMGADIELKVSENNCPACNQEINDSLLPLNVKQVPMRLDDNIDFLSAQIKMLHVNIESLKSRIIAKNKNLKNLRGAQNNLRSQIRELKKELISDERLPSIVDIEYRLNLKKRIEFYSKYLEDFVELKDELSSLSDKWKRILEEQEDLKNDTFSVNDLDKIKVLTNNFKSLLKAFNYSSKTINDIAISDENYLPLAKKPNDNLFYNIRFDSSASDFIRSIWAYTCSLYKTSIVKNGNHPNLLMFDEPKQQDMSINDFSNFLKELSTYKNAQTLLFASFENSDETFKKATEGIEFHLNYIDEKLIKPIA</sequence>
<keyword evidence="1" id="KW-0175">Coiled coil</keyword>
<comment type="caution">
    <text evidence="2">The sequence shown here is derived from an EMBL/GenBank/DDBJ whole genome shotgun (WGS) entry which is preliminary data.</text>
</comment>
<dbReference type="EMBL" id="JAVRBG010000009">
    <property type="protein sequence ID" value="MDT0295059.1"/>
    <property type="molecule type" value="Genomic_DNA"/>
</dbReference>
<evidence type="ECO:0000256" key="1">
    <source>
        <dbReference type="SAM" id="Coils"/>
    </source>
</evidence>
<evidence type="ECO:0000313" key="3">
    <source>
        <dbReference type="Proteomes" id="UP001182991"/>
    </source>
</evidence>
<evidence type="ECO:0000313" key="2">
    <source>
        <dbReference type="EMBL" id="MDT0295059.1"/>
    </source>
</evidence>
<gene>
    <name evidence="2" type="ORF">RLT85_10465</name>
</gene>
<name>A0ABU2KK78_9FLAO</name>
<keyword evidence="3" id="KW-1185">Reference proteome</keyword>
<accession>A0ABU2KK78</accession>
<organism evidence="2 3">
    <name type="scientific">Mesonia ostreae</name>
    <dbReference type="NCBI Taxonomy" id="861110"/>
    <lineage>
        <taxon>Bacteria</taxon>
        <taxon>Pseudomonadati</taxon>
        <taxon>Bacteroidota</taxon>
        <taxon>Flavobacteriia</taxon>
        <taxon>Flavobacteriales</taxon>
        <taxon>Flavobacteriaceae</taxon>
        <taxon>Mesonia</taxon>
    </lineage>
</organism>
<dbReference type="Proteomes" id="UP001182991">
    <property type="component" value="Unassembled WGS sequence"/>
</dbReference>
<reference evidence="3" key="1">
    <citation type="submission" date="2023-07" db="EMBL/GenBank/DDBJ databases">
        <title>Isolating and identifying novel microbial strains from the Mariana Trench.</title>
        <authorList>
            <person name="Fu H."/>
        </authorList>
    </citation>
    <scope>NUCLEOTIDE SEQUENCE [LARGE SCALE GENOMIC DNA]</scope>
    <source>
        <strain evidence="3">T-y2</strain>
    </source>
</reference>
<proteinExistence type="predicted"/>
<feature type="coiled-coil region" evidence="1">
    <location>
        <begin position="212"/>
        <end position="306"/>
    </location>
</feature>
<protein>
    <submittedName>
        <fullName evidence="2">Uncharacterized protein</fullName>
    </submittedName>
</protein>